<comment type="caution">
    <text evidence="1">The sequence shown here is derived from an EMBL/GenBank/DDBJ whole genome shotgun (WGS) entry which is preliminary data.</text>
</comment>
<dbReference type="Proteomes" id="UP001479436">
    <property type="component" value="Unassembled WGS sequence"/>
</dbReference>
<keyword evidence="2" id="KW-1185">Reference proteome</keyword>
<proteinExistence type="predicted"/>
<gene>
    <name evidence="1" type="ORF">K7432_000916</name>
</gene>
<accession>A0ABR2X3T0</accession>
<evidence type="ECO:0000313" key="1">
    <source>
        <dbReference type="EMBL" id="KAK9768437.1"/>
    </source>
</evidence>
<sequence>MDGRIGKQIVHNEERVCNIGNMLNKNMEEGHEFPRRRNWGILMNAKVNLPSMKEKHAGIAPKLEILRSESNVIPESLLIKEIHIYRKFSNVVSIRFPIWCLGIGNQKLFCVPFSLLF</sequence>
<reference evidence="1 2" key="1">
    <citation type="submission" date="2023-04" db="EMBL/GenBank/DDBJ databases">
        <title>Genome of Basidiobolus ranarum AG-B5.</title>
        <authorList>
            <person name="Stajich J.E."/>
            <person name="Carter-House D."/>
            <person name="Gryganskyi A."/>
        </authorList>
    </citation>
    <scope>NUCLEOTIDE SEQUENCE [LARGE SCALE GENOMIC DNA]</scope>
    <source>
        <strain evidence="1 2">AG-B5</strain>
    </source>
</reference>
<protein>
    <submittedName>
        <fullName evidence="1">Uncharacterized protein</fullName>
    </submittedName>
</protein>
<evidence type="ECO:0000313" key="2">
    <source>
        <dbReference type="Proteomes" id="UP001479436"/>
    </source>
</evidence>
<organism evidence="1 2">
    <name type="scientific">Basidiobolus ranarum</name>
    <dbReference type="NCBI Taxonomy" id="34480"/>
    <lineage>
        <taxon>Eukaryota</taxon>
        <taxon>Fungi</taxon>
        <taxon>Fungi incertae sedis</taxon>
        <taxon>Zoopagomycota</taxon>
        <taxon>Entomophthoromycotina</taxon>
        <taxon>Basidiobolomycetes</taxon>
        <taxon>Basidiobolales</taxon>
        <taxon>Basidiobolaceae</taxon>
        <taxon>Basidiobolus</taxon>
    </lineage>
</organism>
<name>A0ABR2X3T0_9FUNG</name>
<dbReference type="EMBL" id="JASJQH010000018">
    <property type="protein sequence ID" value="KAK9768437.1"/>
    <property type="molecule type" value="Genomic_DNA"/>
</dbReference>